<organism evidence="1 2">
    <name type="scientific">Rangifer tarandus platyrhynchus</name>
    <name type="common">Svalbard reindeer</name>
    <dbReference type="NCBI Taxonomy" id="3082113"/>
    <lineage>
        <taxon>Eukaryota</taxon>
        <taxon>Metazoa</taxon>
        <taxon>Chordata</taxon>
        <taxon>Craniata</taxon>
        <taxon>Vertebrata</taxon>
        <taxon>Euteleostomi</taxon>
        <taxon>Mammalia</taxon>
        <taxon>Eutheria</taxon>
        <taxon>Laurasiatheria</taxon>
        <taxon>Artiodactyla</taxon>
        <taxon>Ruminantia</taxon>
        <taxon>Pecora</taxon>
        <taxon>Cervidae</taxon>
        <taxon>Odocoileinae</taxon>
        <taxon>Rangifer</taxon>
    </lineage>
</organism>
<evidence type="ECO:0000313" key="1">
    <source>
        <dbReference type="EMBL" id="CAN0447865.1"/>
    </source>
</evidence>
<sequence length="186" mass="21069">MAEEAVLFSWALLNVSGLDNNMSFSSWINIIFIAGLAFHLYSETAFAPSGETHRGPDCNEYVDQPNICTRDLDPVCATNGQTYANKCIFCTEKLLDNMSFFSSWIKAIFIIGLAFPLYYETAFVSSGEVRKRPECNVYKDQLHFCTKEKDPVCATNGQTYSNKCHFCSKKLENKGKFDFSHWGHCC</sequence>
<evidence type="ECO:0000313" key="2">
    <source>
        <dbReference type="Proteomes" id="UP001162501"/>
    </source>
</evidence>
<protein>
    <submittedName>
        <fullName evidence="1">Uncharacterized protein</fullName>
    </submittedName>
</protein>
<dbReference type="Proteomes" id="UP001162501">
    <property type="component" value="Chromosome 3"/>
</dbReference>
<proteinExistence type="predicted"/>
<gene>
    <name evidence="1" type="ORF">MRATA1EN22A_LOCUS19474</name>
</gene>
<name>A0AC59ZKZ9_RANTA</name>
<dbReference type="EMBL" id="OX596087">
    <property type="protein sequence ID" value="CAN0447865.1"/>
    <property type="molecule type" value="Genomic_DNA"/>
</dbReference>
<accession>A0AC59ZKZ9</accession>
<reference evidence="1" key="2">
    <citation type="submission" date="2025-03" db="EMBL/GenBank/DDBJ databases">
        <authorList>
            <consortium name="ELIXIR-Norway"/>
            <consortium name="Elixir Norway"/>
        </authorList>
    </citation>
    <scope>NUCLEOTIDE SEQUENCE</scope>
</reference>
<reference evidence="1" key="1">
    <citation type="submission" date="2023-05" db="EMBL/GenBank/DDBJ databases">
        <authorList>
            <consortium name="ELIXIR-Norway"/>
        </authorList>
    </citation>
    <scope>NUCLEOTIDE SEQUENCE</scope>
</reference>